<evidence type="ECO:0000256" key="8">
    <source>
        <dbReference type="ARBA" id="ARBA00022806"/>
    </source>
</evidence>
<dbReference type="CDD" id="cd18802">
    <property type="entry name" value="SF2_C_dicer"/>
    <property type="match status" value="1"/>
</dbReference>
<dbReference type="SMART" id="SM00487">
    <property type="entry name" value="DEXDc"/>
    <property type="match status" value="1"/>
</dbReference>
<feature type="domain" description="RNase III" evidence="16">
    <location>
        <begin position="1077"/>
        <end position="1267"/>
    </location>
</feature>
<dbReference type="SMART" id="SM00535">
    <property type="entry name" value="RIBOc"/>
    <property type="match status" value="2"/>
</dbReference>
<keyword evidence="9" id="KW-0067">ATP-binding</keyword>
<keyword evidence="13" id="KW-0464">Manganese</keyword>
<dbReference type="Gene3D" id="1.10.1520.10">
    <property type="entry name" value="Ribonuclease III domain"/>
    <property type="match status" value="2"/>
</dbReference>
<dbReference type="InterPro" id="IPR027417">
    <property type="entry name" value="P-loop_NTPase"/>
</dbReference>
<dbReference type="FunFam" id="3.40.50.300:FF:001669">
    <property type="entry name" value="Dicer-like protein 1"/>
    <property type="match status" value="1"/>
</dbReference>
<dbReference type="InterPro" id="IPR014001">
    <property type="entry name" value="Helicase_ATP-bd"/>
</dbReference>
<dbReference type="SUPFAM" id="SSF52540">
    <property type="entry name" value="P-loop containing nucleoside triphosphate hydrolases"/>
    <property type="match status" value="1"/>
</dbReference>
<dbReference type="CDD" id="cd18034">
    <property type="entry name" value="DEXHc_dicer"/>
    <property type="match status" value="1"/>
</dbReference>
<dbReference type="Gene3D" id="3.30.160.380">
    <property type="entry name" value="Dicer dimerisation domain"/>
    <property type="match status" value="1"/>
</dbReference>
<evidence type="ECO:0000256" key="10">
    <source>
        <dbReference type="ARBA" id="ARBA00022842"/>
    </source>
</evidence>
<dbReference type="Pfam" id="PF00271">
    <property type="entry name" value="Helicase_C"/>
    <property type="match status" value="1"/>
</dbReference>
<dbReference type="InterPro" id="IPR005034">
    <property type="entry name" value="Dicer_dimerisation"/>
</dbReference>
<evidence type="ECO:0000313" key="21">
    <source>
        <dbReference type="Proteomes" id="UP001150904"/>
    </source>
</evidence>
<dbReference type="SMART" id="SM00490">
    <property type="entry name" value="HELICc"/>
    <property type="match status" value="1"/>
</dbReference>
<feature type="domain" description="Helicase C-terminal" evidence="18">
    <location>
        <begin position="373"/>
        <end position="547"/>
    </location>
</feature>
<evidence type="ECO:0000256" key="3">
    <source>
        <dbReference type="ARBA" id="ARBA00022721"/>
    </source>
</evidence>
<evidence type="ECO:0000256" key="2">
    <source>
        <dbReference type="ARBA" id="ARBA00001946"/>
    </source>
</evidence>
<dbReference type="CDD" id="cd00593">
    <property type="entry name" value="RIBOc"/>
    <property type="match status" value="2"/>
</dbReference>
<dbReference type="GeneID" id="83182158"/>
<reference evidence="20" key="2">
    <citation type="journal article" date="2023" name="IMA Fungus">
        <title>Comparative genomic study of the Penicillium genus elucidates a diverse pangenome and 15 lateral gene transfer events.</title>
        <authorList>
            <person name="Petersen C."/>
            <person name="Sorensen T."/>
            <person name="Nielsen M.R."/>
            <person name="Sondergaard T.E."/>
            <person name="Sorensen J.L."/>
            <person name="Fitzpatrick D.A."/>
            <person name="Frisvad J.C."/>
            <person name="Nielsen K.L."/>
        </authorList>
    </citation>
    <scope>NUCLEOTIDE SEQUENCE</scope>
    <source>
        <strain evidence="20">IBT 15544</strain>
    </source>
</reference>
<feature type="domain" description="Helicase ATP-binding" evidence="17">
    <location>
        <begin position="33"/>
        <end position="213"/>
    </location>
</feature>
<accession>A0A9W9JKQ2</accession>
<comment type="function">
    <text evidence="14">Dicer-like endonuclease involved in cleaving double-stranded RNA in the RNA interference (RNAi) pathway. Produces 21 to 25 bp dsRNAs (siRNAs) which target the selective destruction of homologous RNAs leading to sequence-specific suppression of gene expression, called post-transcriptional gene silencing (PTGS). Part of a broad host defense response against viral infection and transposons.</text>
</comment>
<dbReference type="Proteomes" id="UP001150904">
    <property type="component" value="Unassembled WGS sequence"/>
</dbReference>
<keyword evidence="7" id="KW-0378">Hydrolase</keyword>
<dbReference type="PROSITE" id="PS51194">
    <property type="entry name" value="HELICASE_CTER"/>
    <property type="match status" value="1"/>
</dbReference>
<dbReference type="InterPro" id="IPR000999">
    <property type="entry name" value="RNase_III_dom"/>
</dbReference>
<dbReference type="OrthoDB" id="416741at2759"/>
<evidence type="ECO:0000259" key="19">
    <source>
        <dbReference type="PROSITE" id="PS51327"/>
    </source>
</evidence>
<dbReference type="EMBL" id="JAPQKR010000014">
    <property type="protein sequence ID" value="KAJ5198678.1"/>
    <property type="molecule type" value="Genomic_DNA"/>
</dbReference>
<evidence type="ECO:0000256" key="1">
    <source>
        <dbReference type="ARBA" id="ARBA00001936"/>
    </source>
</evidence>
<dbReference type="PANTHER" id="PTHR14950">
    <property type="entry name" value="DICER-RELATED"/>
    <property type="match status" value="1"/>
</dbReference>
<keyword evidence="12" id="KW-0051">Antiviral defense</keyword>
<evidence type="ECO:0000256" key="7">
    <source>
        <dbReference type="ARBA" id="ARBA00022801"/>
    </source>
</evidence>
<evidence type="ECO:0000259" key="18">
    <source>
        <dbReference type="PROSITE" id="PS51194"/>
    </source>
</evidence>
<dbReference type="PROSITE" id="PS51327">
    <property type="entry name" value="DICER_DSRBF"/>
    <property type="match status" value="1"/>
</dbReference>
<comment type="cofactor">
    <cofactor evidence="2">
        <name>Mg(2+)</name>
        <dbReference type="ChEBI" id="CHEBI:18420"/>
    </cofactor>
</comment>
<protein>
    <recommendedName>
        <fullName evidence="22">Dicer-like protein 2</fullName>
    </recommendedName>
</protein>
<dbReference type="InterPro" id="IPR038248">
    <property type="entry name" value="Dicer_dimer_sf"/>
</dbReference>
<sequence length="1372" mass="155005">MEMDEMEDRLVTTPELVGSNGSSYRPRGYQLEMLEASRQQNIIVAMDTGSGKTHIAVLRIILELERCDQEKIVWFLAPTVALCLQQHEIIASQITSVKTRVLTGLDNVDRWTEQAVWNTVLKGIRVIVSTHAVLADALGHGFVRMPQLALLIFDEAHHCMRRHAANKIMQKHYHPRRLKVGPHAVPRILGLTASPIVRSSSQELHLLEANLDAICKTPRTHRAELLEHVHRPHLERINYVPCELERRGIGSRLLLPLVHCIQSFDLNDDPYIEMLREKPETQEKAERALNTGKTYCSEQLAKFLERSNSIYEELGGWAADYFIEASIDQLRRSIENDTSLTRLDRAERDFLLELLLGMAIPVDTTESTHLSPKLETLLAFLEKMDGPGFSGLIFVKRRATVSVLTRILSLHPATKNRFRCASYVGWSSISNRKDSLGDLLSRDMQRDTLSEFRAGRKNLIVATDVLEEGLDVSSCRLVICYDKPSNLKSFVQRRGRARHQESTYAIMISTEDESVDLRKWQELEHVMVEAYQDDQRRSREAWELERVEEVVADYLFVPSTNARLSAEDAMQHLHHFCAVLPIDQYVNNRPMFSFEEDASGLVRGTVTLPNSVHPAVRRTQGKAWWQTERAARKETAFQAYKALYEYGLLNDNLLPLTRKPELRFAEESDLPAIVDGSEQYDPYVDLAHAWSTPQLQLYRTTITVSNQDTGRMDEDLSMSIVLPRSTAMPDPINLYWESDVTLIATFTRPEPLDGATIDTIQTMREITAIYLQAPSSRMQPATRDYVALFAPKIPSEQLKAWLCQYEGAEQALDVHTRDASTAPTGIIRDRAKYSEPRLFKKWIIPDGDPKRALEVECRSIPRRRNFLQSGSIPVPGEDGEPVSKIYQMPAVGCTIDRLPASKAMFGLLISAILDRFEATSVAHRLNETILRGVGIQNLSHVLTAITTPIAQANTHYQLYEFFGDSVLKFTVSCQLFFAQPTWHEGYLSESRDKLIKNKRLARAALDTGLDSFILTDRFTPRKWDAPRIGHKSTYTPKKRKISMKVLADVVEALIGAAYMDGGMHKAQACLHRFLPEINHFTSNISSMIGPADRGTSNLLEPRQAMTHPSCEFDTTTQSYQRIEYLGDAVLDMVVVSVLAAHPDQLSQGTMTLIKHAVVNANLLAFLCMDHAVPDESTDVTQTPTGNVAFVPRHGEIHLWRFLRFHGPVIKTARDSCVERYHSLRDSIRFALEHGNHYPWELFASLRADKFISDIVESTLGAMFVDSRGDMDQCYAFAERIGLLAYVRRVISDGVNVQHPRNAAQNIVKTSGNLVFKTKRVEKKGVAATYRSSAVINKEEIGLVEGCASAEEAEVKVSLLVIERLSAKEDAME</sequence>
<keyword evidence="5" id="KW-0677">Repeat</keyword>
<organism evidence="20 21">
    <name type="scientific">Penicillium cinerascens</name>
    <dbReference type="NCBI Taxonomy" id="70096"/>
    <lineage>
        <taxon>Eukaryota</taxon>
        <taxon>Fungi</taxon>
        <taxon>Dikarya</taxon>
        <taxon>Ascomycota</taxon>
        <taxon>Pezizomycotina</taxon>
        <taxon>Eurotiomycetes</taxon>
        <taxon>Eurotiomycetidae</taxon>
        <taxon>Eurotiales</taxon>
        <taxon>Aspergillaceae</taxon>
        <taxon>Penicillium</taxon>
    </lineage>
</organism>
<dbReference type="Pfam" id="PF03368">
    <property type="entry name" value="Dicer_dimer"/>
    <property type="match status" value="1"/>
</dbReference>
<keyword evidence="4" id="KW-0479">Metal-binding</keyword>
<keyword evidence="3" id="KW-0930">Antiviral protein</keyword>
<keyword evidence="8" id="KW-0347">Helicase</keyword>
<dbReference type="GO" id="GO:0046872">
    <property type="term" value="F:metal ion binding"/>
    <property type="evidence" value="ECO:0007669"/>
    <property type="project" value="UniProtKB-KW"/>
</dbReference>
<dbReference type="InterPro" id="IPR011545">
    <property type="entry name" value="DEAD/DEAH_box_helicase_dom"/>
</dbReference>
<comment type="cofactor">
    <cofactor evidence="1">
        <name>Mn(2+)</name>
        <dbReference type="ChEBI" id="CHEBI:29035"/>
    </cofactor>
</comment>
<evidence type="ECO:0000256" key="12">
    <source>
        <dbReference type="ARBA" id="ARBA00023118"/>
    </source>
</evidence>
<reference evidence="20" key="1">
    <citation type="submission" date="2022-12" db="EMBL/GenBank/DDBJ databases">
        <authorList>
            <person name="Petersen C."/>
        </authorList>
    </citation>
    <scope>NUCLEOTIDE SEQUENCE</scope>
    <source>
        <strain evidence="20">IBT 15544</strain>
    </source>
</reference>
<dbReference type="FunFam" id="3.40.50.300:FF:002480">
    <property type="entry name" value="Dicer-like protein 2"/>
    <property type="match status" value="1"/>
</dbReference>
<dbReference type="PANTHER" id="PTHR14950:SF37">
    <property type="entry name" value="ENDORIBONUCLEASE DICER"/>
    <property type="match status" value="1"/>
</dbReference>
<evidence type="ECO:0000256" key="5">
    <source>
        <dbReference type="ARBA" id="ARBA00022737"/>
    </source>
</evidence>
<dbReference type="GO" id="GO:0005737">
    <property type="term" value="C:cytoplasm"/>
    <property type="evidence" value="ECO:0007669"/>
    <property type="project" value="TreeGrafter"/>
</dbReference>
<evidence type="ECO:0000256" key="9">
    <source>
        <dbReference type="ARBA" id="ARBA00022840"/>
    </source>
</evidence>
<evidence type="ECO:0000256" key="4">
    <source>
        <dbReference type="ARBA" id="ARBA00022723"/>
    </source>
</evidence>
<dbReference type="PROSITE" id="PS51192">
    <property type="entry name" value="HELICASE_ATP_BIND_1"/>
    <property type="match status" value="1"/>
</dbReference>
<evidence type="ECO:0000259" key="16">
    <source>
        <dbReference type="PROSITE" id="PS50142"/>
    </source>
</evidence>
<name>A0A9W9JKQ2_9EURO</name>
<gene>
    <name evidence="20" type="ORF">N7498_007795</name>
</gene>
<dbReference type="GO" id="GO:0005634">
    <property type="term" value="C:nucleus"/>
    <property type="evidence" value="ECO:0007669"/>
    <property type="project" value="TreeGrafter"/>
</dbReference>
<evidence type="ECO:0000313" key="20">
    <source>
        <dbReference type="EMBL" id="KAJ5198678.1"/>
    </source>
</evidence>
<dbReference type="GO" id="GO:0004386">
    <property type="term" value="F:helicase activity"/>
    <property type="evidence" value="ECO:0007669"/>
    <property type="project" value="UniProtKB-KW"/>
</dbReference>
<dbReference type="InterPro" id="IPR001650">
    <property type="entry name" value="Helicase_C-like"/>
</dbReference>
<dbReference type="GO" id="GO:0030422">
    <property type="term" value="P:siRNA processing"/>
    <property type="evidence" value="ECO:0007669"/>
    <property type="project" value="TreeGrafter"/>
</dbReference>
<dbReference type="InterPro" id="IPR036389">
    <property type="entry name" value="RNase_III_sf"/>
</dbReference>
<dbReference type="GO" id="GO:0050688">
    <property type="term" value="P:regulation of defense response to virus"/>
    <property type="evidence" value="ECO:0007669"/>
    <property type="project" value="UniProtKB-KW"/>
</dbReference>
<evidence type="ECO:0000256" key="6">
    <source>
        <dbReference type="ARBA" id="ARBA00022741"/>
    </source>
</evidence>
<evidence type="ECO:0000256" key="14">
    <source>
        <dbReference type="ARBA" id="ARBA00025403"/>
    </source>
</evidence>
<keyword evidence="6" id="KW-0547">Nucleotide-binding</keyword>
<evidence type="ECO:0000256" key="13">
    <source>
        <dbReference type="ARBA" id="ARBA00023211"/>
    </source>
</evidence>
<keyword evidence="21" id="KW-1185">Reference proteome</keyword>
<keyword evidence="11 15" id="KW-0694">RNA-binding</keyword>
<dbReference type="PROSITE" id="PS50142">
    <property type="entry name" value="RNASE_3_2"/>
    <property type="match status" value="2"/>
</dbReference>
<feature type="domain" description="RNase III" evidence="16">
    <location>
        <begin position="922"/>
        <end position="1062"/>
    </location>
</feature>
<dbReference type="Pfam" id="PF00636">
    <property type="entry name" value="Ribonuclease_3"/>
    <property type="match status" value="2"/>
</dbReference>
<dbReference type="GO" id="GO:0005524">
    <property type="term" value="F:ATP binding"/>
    <property type="evidence" value="ECO:0007669"/>
    <property type="project" value="UniProtKB-KW"/>
</dbReference>
<dbReference type="GO" id="GO:0003723">
    <property type="term" value="F:RNA binding"/>
    <property type="evidence" value="ECO:0007669"/>
    <property type="project" value="UniProtKB-UniRule"/>
</dbReference>
<comment type="caution">
    <text evidence="20">The sequence shown here is derived from an EMBL/GenBank/DDBJ whole genome shotgun (WGS) entry which is preliminary data.</text>
</comment>
<dbReference type="FunFam" id="1.10.1520.10:FF:000032">
    <property type="entry name" value="Dicer-like protein 2"/>
    <property type="match status" value="1"/>
</dbReference>
<dbReference type="RefSeq" id="XP_058307106.1">
    <property type="nucleotide sequence ID" value="XM_058454857.1"/>
</dbReference>
<comment type="similarity">
    <text evidence="15">Belongs to the helicase family. Dicer subfamily.</text>
</comment>
<dbReference type="Gene3D" id="3.40.50.300">
    <property type="entry name" value="P-loop containing nucleotide triphosphate hydrolases"/>
    <property type="match status" value="2"/>
</dbReference>
<feature type="domain" description="Dicer dsRNA-binding fold" evidence="19">
    <location>
        <begin position="569"/>
        <end position="663"/>
    </location>
</feature>
<evidence type="ECO:0008006" key="22">
    <source>
        <dbReference type="Google" id="ProtNLM"/>
    </source>
</evidence>
<dbReference type="GO" id="GO:0051607">
    <property type="term" value="P:defense response to virus"/>
    <property type="evidence" value="ECO:0007669"/>
    <property type="project" value="UniProtKB-KW"/>
</dbReference>
<dbReference type="SUPFAM" id="SSF69065">
    <property type="entry name" value="RNase III domain-like"/>
    <property type="match status" value="2"/>
</dbReference>
<dbReference type="Pfam" id="PF00270">
    <property type="entry name" value="DEAD"/>
    <property type="match status" value="1"/>
</dbReference>
<evidence type="ECO:0000259" key="17">
    <source>
        <dbReference type="PROSITE" id="PS51192"/>
    </source>
</evidence>
<keyword evidence="10" id="KW-0460">Magnesium</keyword>
<evidence type="ECO:0000256" key="15">
    <source>
        <dbReference type="PROSITE-ProRule" id="PRU00657"/>
    </source>
</evidence>
<evidence type="ECO:0000256" key="11">
    <source>
        <dbReference type="ARBA" id="ARBA00022884"/>
    </source>
</evidence>
<dbReference type="GO" id="GO:0004525">
    <property type="term" value="F:ribonuclease III activity"/>
    <property type="evidence" value="ECO:0007669"/>
    <property type="project" value="InterPro"/>
</dbReference>
<proteinExistence type="inferred from homology"/>